<protein>
    <submittedName>
        <fullName evidence="4">Predicted protein</fullName>
    </submittedName>
</protein>
<evidence type="ECO:0000256" key="2">
    <source>
        <dbReference type="ARBA" id="ARBA00023242"/>
    </source>
</evidence>
<name>D2V974_NAEGR</name>
<gene>
    <name evidence="4" type="ORF">NAEGRDRAFT_65589</name>
</gene>
<feature type="compositionally biased region" description="Polar residues" evidence="3">
    <location>
        <begin position="234"/>
        <end position="246"/>
    </location>
</feature>
<dbReference type="RefSeq" id="XP_002679405.1">
    <property type="nucleotide sequence ID" value="XM_002679359.1"/>
</dbReference>
<accession>D2V974</accession>
<evidence type="ECO:0000256" key="1">
    <source>
        <dbReference type="ARBA" id="ARBA00004123"/>
    </source>
</evidence>
<feature type="region of interest" description="Disordered" evidence="3">
    <location>
        <begin position="200"/>
        <end position="265"/>
    </location>
</feature>
<dbReference type="VEuPathDB" id="AmoebaDB:NAEGRDRAFT_65589"/>
<dbReference type="InParanoid" id="D2V974"/>
<reference evidence="4 5" key="1">
    <citation type="journal article" date="2010" name="Cell">
        <title>The genome of Naegleria gruberi illuminates early eukaryotic versatility.</title>
        <authorList>
            <person name="Fritz-Laylin L.K."/>
            <person name="Prochnik S.E."/>
            <person name="Ginger M.L."/>
            <person name="Dacks J.B."/>
            <person name="Carpenter M.L."/>
            <person name="Field M.C."/>
            <person name="Kuo A."/>
            <person name="Paredez A."/>
            <person name="Chapman J."/>
            <person name="Pham J."/>
            <person name="Shu S."/>
            <person name="Neupane R."/>
            <person name="Cipriano M."/>
            <person name="Mancuso J."/>
            <person name="Tu H."/>
            <person name="Salamov A."/>
            <person name="Lindquist E."/>
            <person name="Shapiro H."/>
            <person name="Lucas S."/>
            <person name="Grigoriev I.V."/>
            <person name="Cande W.Z."/>
            <person name="Fulton C."/>
            <person name="Rokhsar D.S."/>
            <person name="Dawson S.C."/>
        </authorList>
    </citation>
    <scope>NUCLEOTIDE SEQUENCE [LARGE SCALE GENOMIC DNA]</scope>
    <source>
        <strain evidence="4 5">NEG-M</strain>
    </source>
</reference>
<feature type="region of interest" description="Disordered" evidence="3">
    <location>
        <begin position="305"/>
        <end position="334"/>
    </location>
</feature>
<evidence type="ECO:0000313" key="4">
    <source>
        <dbReference type="EMBL" id="EFC46661.1"/>
    </source>
</evidence>
<evidence type="ECO:0000313" key="5">
    <source>
        <dbReference type="Proteomes" id="UP000006671"/>
    </source>
</evidence>
<feature type="compositionally biased region" description="Low complexity" evidence="3">
    <location>
        <begin position="207"/>
        <end position="221"/>
    </location>
</feature>
<dbReference type="KEGG" id="ngr:NAEGRDRAFT_65589"/>
<proteinExistence type="predicted"/>
<feature type="compositionally biased region" description="Low complexity" evidence="3">
    <location>
        <begin position="325"/>
        <end position="334"/>
    </location>
</feature>
<evidence type="ECO:0000256" key="3">
    <source>
        <dbReference type="SAM" id="MobiDB-lite"/>
    </source>
</evidence>
<dbReference type="AlphaFoldDB" id="D2V974"/>
<dbReference type="EMBL" id="GG738858">
    <property type="protein sequence ID" value="EFC46661.1"/>
    <property type="molecule type" value="Genomic_DNA"/>
</dbReference>
<organism evidence="5">
    <name type="scientific">Naegleria gruberi</name>
    <name type="common">Amoeba</name>
    <dbReference type="NCBI Taxonomy" id="5762"/>
    <lineage>
        <taxon>Eukaryota</taxon>
        <taxon>Discoba</taxon>
        <taxon>Heterolobosea</taxon>
        <taxon>Tetramitia</taxon>
        <taxon>Eutetramitia</taxon>
        <taxon>Vahlkampfiidae</taxon>
        <taxon>Naegleria</taxon>
    </lineage>
</organism>
<comment type="subcellular location">
    <subcellularLocation>
        <location evidence="1">Nucleus</location>
    </subcellularLocation>
</comment>
<keyword evidence="2" id="KW-0539">Nucleus</keyword>
<dbReference type="GO" id="GO:0006355">
    <property type="term" value="P:regulation of DNA-templated transcription"/>
    <property type="evidence" value="ECO:0007669"/>
    <property type="project" value="InterPro"/>
</dbReference>
<keyword evidence="5" id="KW-1185">Reference proteome</keyword>
<dbReference type="InterPro" id="IPR000637">
    <property type="entry name" value="HMGI/Y_DNA-bd_CS"/>
</dbReference>
<dbReference type="GeneID" id="8859974"/>
<dbReference type="GO" id="GO:0005634">
    <property type="term" value="C:nucleus"/>
    <property type="evidence" value="ECO:0007669"/>
    <property type="project" value="UniProtKB-SubCell"/>
</dbReference>
<sequence>MNDFSTKLVMEMMKQLLQQNSMDEICGPITSLPVIQPPPQQFLLPNQLSFPQPSNNISNNYCIQTSSMLSHQTCTSSSSNISTNTDQNYSKPYSSHSTTLISPPTTNNFSTPIFSNSNFEQILNCIESNRLKSTLKYISNSEDALNNQLMIAQLVDLIDQIIYLNSLNSNLKHETKPENHESNIPVKEEFCNTVHMAVKEGHHSDSSHSSLLSNKISDSNNESTKKRKRIDEAPTTTEQSATIQQSNHEEIHQKRKISKQTLSENHSDIHSNSLITPLKTNNNNNKELLLNQFCNYTVDTLKKKLTNTEKRGRGRPRKQPDETLQSQNQSSTNSFYMKSAFHHVHFNKQ</sequence>
<dbReference type="Proteomes" id="UP000006671">
    <property type="component" value="Unassembled WGS sequence"/>
</dbReference>
<dbReference type="PROSITE" id="PS00354">
    <property type="entry name" value="HMGI_Y"/>
    <property type="match status" value="1"/>
</dbReference>